<evidence type="ECO:0000313" key="2">
    <source>
        <dbReference type="EMBL" id="CAB1275243.1"/>
    </source>
</evidence>
<reference evidence="2 3" key="1">
    <citation type="submission" date="2020-03" db="EMBL/GenBank/DDBJ databases">
        <authorList>
            <person name="Picone N."/>
        </authorList>
    </citation>
    <scope>NUCLEOTIDE SEQUENCE [LARGE SCALE GENOMIC DNA]</scope>
    <source>
        <strain evidence="2">NSCAC1</strain>
    </source>
</reference>
<dbReference type="AlphaFoldDB" id="A0A7G1Q8U9"/>
<dbReference type="InterPro" id="IPR035959">
    <property type="entry name" value="RutC-like_sf"/>
</dbReference>
<dbReference type="CDD" id="cd06153">
    <property type="entry name" value="YjgF_YER057c_UK114_like_5"/>
    <property type="match status" value="1"/>
</dbReference>
<organism evidence="2 3">
    <name type="scientific">Candidatus Nitrosacidococcus tergens</name>
    <dbReference type="NCBI Taxonomy" id="553981"/>
    <lineage>
        <taxon>Bacteria</taxon>
        <taxon>Pseudomonadati</taxon>
        <taxon>Pseudomonadota</taxon>
        <taxon>Gammaproteobacteria</taxon>
        <taxon>Chromatiales</taxon>
        <taxon>Chromatiaceae</taxon>
        <taxon>Candidatus Nitrosacidococcus</taxon>
    </lineage>
</organism>
<dbReference type="EMBL" id="LR778175">
    <property type="protein sequence ID" value="CAB1275243.1"/>
    <property type="molecule type" value="Genomic_DNA"/>
</dbReference>
<protein>
    <recommendedName>
        <fullName evidence="1">Chorismatase FkbO/Hyg5-like N-terminal domain-containing protein</fullName>
    </recommendedName>
</protein>
<dbReference type="Gene3D" id="3.30.1330.40">
    <property type="entry name" value="RutC-like"/>
    <property type="match status" value="1"/>
</dbReference>
<proteinExistence type="predicted"/>
<dbReference type="RefSeq" id="WP_232085976.1">
    <property type="nucleotide sequence ID" value="NZ_LR778175.1"/>
</dbReference>
<name>A0A7G1Q8U9_9GAMM</name>
<dbReference type="Proteomes" id="UP000516072">
    <property type="component" value="Chromosome"/>
</dbReference>
<dbReference type="Pfam" id="PF21168">
    <property type="entry name" value="FkbO_Hyg5-like_N"/>
    <property type="match status" value="1"/>
</dbReference>
<accession>A0A7G1Q8U9</accession>
<dbReference type="KEGG" id="ntg:NSCAC_0569"/>
<evidence type="ECO:0000259" key="1">
    <source>
        <dbReference type="Pfam" id="PF21168"/>
    </source>
</evidence>
<sequence>MEVINHNKEISNTSISSPPFEISYENLADIKDILSEQNILCAIRFGDYLTSIDDPRVITVNLPELQVSQLSTVEVWRTTQKFETGYDKERGIWYSRTDSILFGYLQIEEDNISSLNEITYRIYRSIIECQQNLNYPYLLRTWNYLPHIHNEEEGLERYRAFCLGRHRILETLPNFERFLVAATAMGTSTGKILVYFLATTSPGERVENPRQVSAFRYPFYYAPRSPSFSRATLKKWHSEIHFYISGTASIIGHETKHIGKPLTQLEETLNNLAALIKNANQSHQLRIKNLQELSLLKIYIRQGIEVGPIAQYLKETLRNTVPTIFLQGDICREELLVEIEAFYREQIKISELTY</sequence>
<gene>
    <name evidence="2" type="ORF">NSCAC_0569</name>
</gene>
<evidence type="ECO:0000313" key="3">
    <source>
        <dbReference type="Proteomes" id="UP000516072"/>
    </source>
</evidence>
<keyword evidence="3" id="KW-1185">Reference proteome</keyword>
<feature type="domain" description="Chorismatase FkbO/Hyg5-like N-terminal" evidence="1">
    <location>
        <begin position="74"/>
        <end position="198"/>
    </location>
</feature>
<dbReference type="InterPro" id="IPR049368">
    <property type="entry name" value="FkbO_Hyg5-like_N"/>
</dbReference>